<sequence>RALQISILLRISLKGNSRIMAEFFFSGINSILNQRGKQKTMPCEINASMTFLPIYMTHWFTQIKDLYVQEKWEEPGHQRVIISEDVHLIIATVTQVQSTALVESHIQWKRC</sequence>
<evidence type="ECO:0000313" key="1">
    <source>
        <dbReference type="Ensembl" id="ENSECRP00000008512.1"/>
    </source>
</evidence>
<reference evidence="1" key="1">
    <citation type="submission" date="2021-06" db="EMBL/GenBank/DDBJ databases">
        <authorList>
            <consortium name="Wellcome Sanger Institute Data Sharing"/>
        </authorList>
    </citation>
    <scope>NUCLEOTIDE SEQUENCE [LARGE SCALE GENOMIC DNA]</scope>
</reference>
<name>A0A8C4RW36_ERPCA</name>
<reference evidence="1" key="2">
    <citation type="submission" date="2025-08" db="UniProtKB">
        <authorList>
            <consortium name="Ensembl"/>
        </authorList>
    </citation>
    <scope>IDENTIFICATION</scope>
</reference>
<evidence type="ECO:0000313" key="2">
    <source>
        <dbReference type="Proteomes" id="UP000694620"/>
    </source>
</evidence>
<dbReference type="AlphaFoldDB" id="A0A8C4RW36"/>
<protein>
    <submittedName>
        <fullName evidence="1">Uncharacterized protein</fullName>
    </submittedName>
</protein>
<dbReference type="Proteomes" id="UP000694620">
    <property type="component" value="Chromosome 1"/>
</dbReference>
<keyword evidence="2" id="KW-1185">Reference proteome</keyword>
<dbReference type="Ensembl" id="ENSECRT00000008655.1">
    <property type="protein sequence ID" value="ENSECRP00000008512.1"/>
    <property type="gene ID" value="ENSECRG00000005704.1"/>
</dbReference>
<proteinExistence type="predicted"/>
<accession>A0A8C4RW36</accession>
<organism evidence="1 2">
    <name type="scientific">Erpetoichthys calabaricus</name>
    <name type="common">Rope fish</name>
    <name type="synonym">Calamoichthys calabaricus</name>
    <dbReference type="NCBI Taxonomy" id="27687"/>
    <lineage>
        <taxon>Eukaryota</taxon>
        <taxon>Metazoa</taxon>
        <taxon>Chordata</taxon>
        <taxon>Craniata</taxon>
        <taxon>Vertebrata</taxon>
        <taxon>Euteleostomi</taxon>
        <taxon>Actinopterygii</taxon>
        <taxon>Polypteriformes</taxon>
        <taxon>Polypteridae</taxon>
        <taxon>Erpetoichthys</taxon>
    </lineage>
</organism>
<reference evidence="1" key="3">
    <citation type="submission" date="2025-09" db="UniProtKB">
        <authorList>
            <consortium name="Ensembl"/>
        </authorList>
    </citation>
    <scope>IDENTIFICATION</scope>
</reference>